<dbReference type="RefSeq" id="WP_143871104.1">
    <property type="nucleotide sequence ID" value="NZ_CP041660.1"/>
</dbReference>
<dbReference type="EMBL" id="JBELOE010000152">
    <property type="protein sequence ID" value="MER2491825.1"/>
    <property type="molecule type" value="Genomic_DNA"/>
</dbReference>
<evidence type="ECO:0000259" key="3">
    <source>
        <dbReference type="Pfam" id="PF13458"/>
    </source>
</evidence>
<dbReference type="SUPFAM" id="SSF53822">
    <property type="entry name" value="Periplasmic binding protein-like I"/>
    <property type="match status" value="1"/>
</dbReference>
<dbReference type="PANTHER" id="PTHR30483">
    <property type="entry name" value="LEUCINE-SPECIFIC-BINDING PROTEIN"/>
    <property type="match status" value="1"/>
</dbReference>
<keyword evidence="5" id="KW-1185">Reference proteome</keyword>
<dbReference type="Pfam" id="PF13458">
    <property type="entry name" value="Peripla_BP_6"/>
    <property type="match status" value="1"/>
</dbReference>
<keyword evidence="2" id="KW-0732">Signal</keyword>
<reference evidence="4 5" key="1">
    <citation type="submission" date="2024-06" db="EMBL/GenBank/DDBJ databases">
        <authorList>
            <person name="Chen R.Y."/>
        </authorList>
    </citation>
    <scope>NUCLEOTIDE SEQUENCE [LARGE SCALE GENOMIC DNA]</scope>
    <source>
        <strain evidence="4 5">D2</strain>
    </source>
</reference>
<proteinExistence type="inferred from homology"/>
<dbReference type="Proteomes" id="UP001467690">
    <property type="component" value="Unassembled WGS sequence"/>
</dbReference>
<dbReference type="Gene3D" id="3.40.50.2300">
    <property type="match status" value="2"/>
</dbReference>
<organism evidence="4 5">
    <name type="scientific">Catenovulum sediminis</name>
    <dbReference type="NCBI Taxonomy" id="1740262"/>
    <lineage>
        <taxon>Bacteria</taxon>
        <taxon>Pseudomonadati</taxon>
        <taxon>Pseudomonadota</taxon>
        <taxon>Gammaproteobacteria</taxon>
        <taxon>Alteromonadales</taxon>
        <taxon>Alteromonadaceae</taxon>
        <taxon>Catenovulum</taxon>
    </lineage>
</organism>
<dbReference type="PANTHER" id="PTHR30483:SF6">
    <property type="entry name" value="PERIPLASMIC BINDING PROTEIN OF ABC TRANSPORTER FOR NATURAL AMINO ACIDS"/>
    <property type="match status" value="1"/>
</dbReference>
<evidence type="ECO:0000313" key="4">
    <source>
        <dbReference type="EMBL" id="MER2491825.1"/>
    </source>
</evidence>
<dbReference type="InterPro" id="IPR051010">
    <property type="entry name" value="BCAA_transport"/>
</dbReference>
<dbReference type="InterPro" id="IPR028082">
    <property type="entry name" value="Peripla_BP_I"/>
</dbReference>
<dbReference type="InterPro" id="IPR028081">
    <property type="entry name" value="Leu-bd"/>
</dbReference>
<protein>
    <submittedName>
        <fullName evidence="4">ABC transporter substrate-binding protein</fullName>
    </submittedName>
</protein>
<comment type="similarity">
    <text evidence="1">Belongs to the leucine-binding protein family.</text>
</comment>
<name>A0ABV1RGE2_9ALTE</name>
<evidence type="ECO:0000256" key="1">
    <source>
        <dbReference type="ARBA" id="ARBA00010062"/>
    </source>
</evidence>
<comment type="caution">
    <text evidence="4">The sequence shown here is derived from an EMBL/GenBank/DDBJ whole genome shotgun (WGS) entry which is preliminary data.</text>
</comment>
<feature type="domain" description="Leucine-binding protein" evidence="3">
    <location>
        <begin position="25"/>
        <end position="349"/>
    </location>
</feature>
<evidence type="ECO:0000256" key="2">
    <source>
        <dbReference type="ARBA" id="ARBA00022729"/>
    </source>
</evidence>
<dbReference type="CDD" id="cd19979">
    <property type="entry name" value="PBP1_ABC_ligand_binding-like"/>
    <property type="match status" value="1"/>
</dbReference>
<gene>
    <name evidence="4" type="ORF">ABS311_08005</name>
</gene>
<accession>A0ABV1RGE2</accession>
<evidence type="ECO:0000313" key="5">
    <source>
        <dbReference type="Proteomes" id="UP001467690"/>
    </source>
</evidence>
<sequence length="394" mass="43708">MQVFNIFSIFILLVSFTIRADDHYVYIGLDADLSAVAAEGGLAIKRGAEIAIDEINLQGGLLGKSVKLLAKDHRGNPARGLFNLKSFANNNKVIAILGGVHTPVVLNELEFIHQHKLVFLVPWAAGTPIVDNGYLPNYVFRVSVRDADAGQVLLQHAKAQHYKTITLLLENTGWGRSNKSSIQKAAKQLNLNINHIEWFNWRDQNLQLTTQRIAKSDTDAIILVANSPEGAEVIKGMASLPKEQRKPIISHWGITGGNFVQLAKIENLQKVKLSFLQTYSFLKPFSKETNQQLLAQYKKKYDESITAKSLPSPAGTAHAYDLVKLLAKAVIAADSFDSRKIQKALENITSHVGIVKHYQLPFSPAQHDALTPEDYQMCGFDQQGYIVPVSFKDN</sequence>